<dbReference type="InterPro" id="IPR011992">
    <property type="entry name" value="EF-hand-dom_pair"/>
</dbReference>
<gene>
    <name evidence="2" type="ORF">Vretifemale_13755</name>
</gene>
<keyword evidence="3" id="KW-1185">Reference proteome</keyword>
<protein>
    <recommendedName>
        <fullName evidence="1">EF-hand domain-containing protein</fullName>
    </recommendedName>
</protein>
<name>A0A8J4CTX6_9CHLO</name>
<evidence type="ECO:0000259" key="1">
    <source>
        <dbReference type="Pfam" id="PF13202"/>
    </source>
</evidence>
<dbReference type="Gene3D" id="1.10.238.10">
    <property type="entry name" value="EF-hand"/>
    <property type="match status" value="1"/>
</dbReference>
<accession>A0A8J4CTX6</accession>
<dbReference type="Proteomes" id="UP000747110">
    <property type="component" value="Unassembled WGS sequence"/>
</dbReference>
<dbReference type="Pfam" id="PF13202">
    <property type="entry name" value="EF-hand_5"/>
    <property type="match status" value="1"/>
</dbReference>
<dbReference type="SUPFAM" id="SSF47473">
    <property type="entry name" value="EF-hand"/>
    <property type="match status" value="1"/>
</dbReference>
<dbReference type="InterPro" id="IPR002048">
    <property type="entry name" value="EF_hand_dom"/>
</dbReference>
<dbReference type="EMBL" id="BNCP01000031">
    <property type="protein sequence ID" value="GIL85132.1"/>
    <property type="molecule type" value="Genomic_DNA"/>
</dbReference>
<organism evidence="2 3">
    <name type="scientific">Volvox reticuliferus</name>
    <dbReference type="NCBI Taxonomy" id="1737510"/>
    <lineage>
        <taxon>Eukaryota</taxon>
        <taxon>Viridiplantae</taxon>
        <taxon>Chlorophyta</taxon>
        <taxon>core chlorophytes</taxon>
        <taxon>Chlorophyceae</taxon>
        <taxon>CS clade</taxon>
        <taxon>Chlamydomonadales</taxon>
        <taxon>Volvocaceae</taxon>
        <taxon>Volvox</taxon>
    </lineage>
</organism>
<dbReference type="OrthoDB" id="531924at2759"/>
<dbReference type="AlphaFoldDB" id="A0A8J4CTX6"/>
<evidence type="ECO:0000313" key="2">
    <source>
        <dbReference type="EMBL" id="GIL85132.1"/>
    </source>
</evidence>
<feature type="domain" description="EF-hand" evidence="1">
    <location>
        <begin position="178"/>
        <end position="192"/>
    </location>
</feature>
<dbReference type="GO" id="GO:0005509">
    <property type="term" value="F:calcium ion binding"/>
    <property type="evidence" value="ECO:0007669"/>
    <property type="project" value="InterPro"/>
</dbReference>
<evidence type="ECO:0000313" key="3">
    <source>
        <dbReference type="Proteomes" id="UP000747110"/>
    </source>
</evidence>
<proteinExistence type="predicted"/>
<sequence length="258" mass="28230">MAALKVTQQPDPERLQALADEYRAEVAAYVQSLTGPGAPGTDVFTLMRARIRAEPGLLPSEFNKLDNDKDGSLSPAQVHDLIPHLLPEEVHCSEQLSKYISAMLTLGSGEMMTQGHIVLTLKACRSAYKEAASMVHMLQDGSIDWYQVAQEDGLGVEMALCRLAEQLVQPTNVQAAQEAFQLYDTDGSGYLDIGLEVPPNEVTQLQQLISLDSGKQSLSVMELISDIVLSADAIKRAMSINRYVQKTHTNKYCLSCSC</sequence>
<comment type="caution">
    <text evidence="2">The sequence shown here is derived from an EMBL/GenBank/DDBJ whole genome shotgun (WGS) entry which is preliminary data.</text>
</comment>
<reference evidence="2" key="1">
    <citation type="journal article" date="2021" name="Proc. Natl. Acad. Sci. U.S.A.">
        <title>Three genomes in the algal genus Volvox reveal the fate of a haploid sex-determining region after a transition to homothallism.</title>
        <authorList>
            <person name="Yamamoto K."/>
            <person name="Hamaji T."/>
            <person name="Kawai-Toyooka H."/>
            <person name="Matsuzaki R."/>
            <person name="Takahashi F."/>
            <person name="Nishimura Y."/>
            <person name="Kawachi M."/>
            <person name="Noguchi H."/>
            <person name="Minakuchi Y."/>
            <person name="Umen J.G."/>
            <person name="Toyoda A."/>
            <person name="Nozaki H."/>
        </authorList>
    </citation>
    <scope>NUCLEOTIDE SEQUENCE</scope>
    <source>
        <strain evidence="2">NIES-3786</strain>
    </source>
</reference>